<feature type="transmembrane region" description="Helical" evidence="8">
    <location>
        <begin position="227"/>
        <end position="247"/>
    </location>
</feature>
<feature type="transmembrane region" description="Helical" evidence="8">
    <location>
        <begin position="254"/>
        <end position="280"/>
    </location>
</feature>
<evidence type="ECO:0000256" key="4">
    <source>
        <dbReference type="ARBA" id="ARBA00022679"/>
    </source>
</evidence>
<dbReference type="PANTHER" id="PTHR33908">
    <property type="entry name" value="MANNOSYLTRANSFERASE YKCB-RELATED"/>
    <property type="match status" value="1"/>
</dbReference>
<evidence type="ECO:0000256" key="5">
    <source>
        <dbReference type="ARBA" id="ARBA00022692"/>
    </source>
</evidence>
<keyword evidence="5 8" id="KW-0812">Transmembrane</keyword>
<evidence type="ECO:0000256" key="6">
    <source>
        <dbReference type="ARBA" id="ARBA00022989"/>
    </source>
</evidence>
<keyword evidence="7 8" id="KW-0472">Membrane</keyword>
<organism evidence="10">
    <name type="scientific">Ignisphaera aggregans</name>
    <dbReference type="NCBI Taxonomy" id="334771"/>
    <lineage>
        <taxon>Archaea</taxon>
        <taxon>Thermoproteota</taxon>
        <taxon>Thermoprotei</taxon>
        <taxon>Desulfurococcales</taxon>
        <taxon>Desulfurococcaceae</taxon>
        <taxon>Ignisphaera</taxon>
    </lineage>
</organism>
<dbReference type="Pfam" id="PF13231">
    <property type="entry name" value="PMT_2"/>
    <property type="match status" value="1"/>
</dbReference>
<feature type="transmembrane region" description="Helical" evidence="8">
    <location>
        <begin position="300"/>
        <end position="321"/>
    </location>
</feature>
<protein>
    <submittedName>
        <fullName evidence="10">Glycosyl transferase</fullName>
    </submittedName>
</protein>
<dbReference type="PANTHER" id="PTHR33908:SF11">
    <property type="entry name" value="MEMBRANE PROTEIN"/>
    <property type="match status" value="1"/>
</dbReference>
<gene>
    <name evidence="10" type="ORF">ENO26_01095</name>
</gene>
<comment type="subcellular location">
    <subcellularLocation>
        <location evidence="1">Cell membrane</location>
        <topology evidence="1">Multi-pass membrane protein</topology>
    </subcellularLocation>
</comment>
<keyword evidence="2" id="KW-1003">Cell membrane</keyword>
<keyword evidence="3" id="KW-0328">Glycosyltransferase</keyword>
<evidence type="ECO:0000256" key="7">
    <source>
        <dbReference type="ARBA" id="ARBA00023136"/>
    </source>
</evidence>
<feature type="transmembrane region" description="Helical" evidence="8">
    <location>
        <begin position="7"/>
        <end position="25"/>
    </location>
</feature>
<sequence length="486" mass="55116">MIQRSLENFVVVAILVLIVAIYMYLTVLQATNLEVEEVSRFYMGAKGYVSDEVWYVDAARNILRKIFGLEPKQIGSTFNATLVYPSKDCAMRASNNAQAYGITVVSSAFSKLNAIYVSANSREAIENFGKATNATDIVYGWILGDAEGINNYLNLEHPPMAKYLIALSMLLLGDKPLYWRIPSIAMGMLIVVLTFFIVKKLIACKELAIIVATTVAVDPLIRNLASIALLDIFVAAFTLLTIFFAMNKRYKESLIVLGFASTFKFTALLTFLPVLFLYIGELIERGINKFTEILFKAIEFLLLAILSFIFFQLLVSIPIILKIGFGPWLQQSLWGAISWHLSIKCVGSGCPVASTPWDWFFGVNSFPLYIYPNGSTLYAQGFVPAYMMSFILMLFTLTYRFQKAKSMSKKPWVMFSSLFIAYVLLWIAGAKTQYSFYAVQLTPFIYIYLIIQIYEFLKRDNVIHVLISWKKLFELLWQALLTLLSY</sequence>
<dbReference type="InterPro" id="IPR038731">
    <property type="entry name" value="RgtA/B/C-like"/>
</dbReference>
<feature type="transmembrane region" description="Helical" evidence="8">
    <location>
        <begin position="411"/>
        <end position="428"/>
    </location>
</feature>
<dbReference type="EMBL" id="DSEU01000004">
    <property type="protein sequence ID" value="HEM66168.1"/>
    <property type="molecule type" value="Genomic_DNA"/>
</dbReference>
<dbReference type="InterPro" id="IPR050297">
    <property type="entry name" value="LipidA_mod_glycosyltrf_83"/>
</dbReference>
<evidence type="ECO:0000256" key="3">
    <source>
        <dbReference type="ARBA" id="ARBA00022676"/>
    </source>
</evidence>
<keyword evidence="6 8" id="KW-1133">Transmembrane helix</keyword>
<keyword evidence="4 10" id="KW-0808">Transferase</keyword>
<accession>A0A7J2TZZ2</accession>
<dbReference type="AlphaFoldDB" id="A0A7J2TZZ2"/>
<feature type="transmembrane region" description="Helical" evidence="8">
    <location>
        <begin position="177"/>
        <end position="198"/>
    </location>
</feature>
<feature type="transmembrane region" description="Helical" evidence="8">
    <location>
        <begin position="434"/>
        <end position="451"/>
    </location>
</feature>
<feature type="domain" description="Glycosyltransferase RgtA/B/C/D-like" evidence="9">
    <location>
        <begin position="157"/>
        <end position="291"/>
    </location>
</feature>
<feature type="transmembrane region" description="Helical" evidence="8">
    <location>
        <begin position="377"/>
        <end position="399"/>
    </location>
</feature>
<reference evidence="10" key="1">
    <citation type="journal article" date="2020" name="mSystems">
        <title>Genome- and Community-Level Interaction Insights into Carbon Utilization and Element Cycling Functions of Hydrothermarchaeota in Hydrothermal Sediment.</title>
        <authorList>
            <person name="Zhou Z."/>
            <person name="Liu Y."/>
            <person name="Xu W."/>
            <person name="Pan J."/>
            <person name="Luo Z.H."/>
            <person name="Li M."/>
        </authorList>
    </citation>
    <scope>NUCLEOTIDE SEQUENCE [LARGE SCALE GENOMIC DNA]</scope>
    <source>
        <strain evidence="10">SpSt-125</strain>
    </source>
</reference>
<evidence type="ECO:0000256" key="8">
    <source>
        <dbReference type="SAM" id="Phobius"/>
    </source>
</evidence>
<name>A0A7J2TZZ2_9CREN</name>
<proteinExistence type="predicted"/>
<dbReference type="GO" id="GO:0008610">
    <property type="term" value="P:lipid biosynthetic process"/>
    <property type="evidence" value="ECO:0007669"/>
    <property type="project" value="UniProtKB-ARBA"/>
</dbReference>
<dbReference type="GO" id="GO:0016763">
    <property type="term" value="F:pentosyltransferase activity"/>
    <property type="evidence" value="ECO:0007669"/>
    <property type="project" value="TreeGrafter"/>
</dbReference>
<evidence type="ECO:0000256" key="1">
    <source>
        <dbReference type="ARBA" id="ARBA00004651"/>
    </source>
</evidence>
<evidence type="ECO:0000313" key="10">
    <source>
        <dbReference type="EMBL" id="HEM66168.1"/>
    </source>
</evidence>
<evidence type="ECO:0000256" key="2">
    <source>
        <dbReference type="ARBA" id="ARBA00022475"/>
    </source>
</evidence>
<evidence type="ECO:0000259" key="9">
    <source>
        <dbReference type="Pfam" id="PF13231"/>
    </source>
</evidence>
<comment type="caution">
    <text evidence="10">The sequence shown here is derived from an EMBL/GenBank/DDBJ whole genome shotgun (WGS) entry which is preliminary data.</text>
</comment>
<dbReference type="GO" id="GO:0005886">
    <property type="term" value="C:plasma membrane"/>
    <property type="evidence" value="ECO:0007669"/>
    <property type="project" value="UniProtKB-SubCell"/>
</dbReference>